<proteinExistence type="predicted"/>
<gene>
    <name evidence="3" type="ORF">ACFS6H_05195</name>
</gene>
<dbReference type="RefSeq" id="WP_386095954.1">
    <property type="nucleotide sequence ID" value="NZ_JBHUOZ010000001.1"/>
</dbReference>
<keyword evidence="4" id="KW-1185">Reference proteome</keyword>
<evidence type="ECO:0000259" key="2">
    <source>
        <dbReference type="Pfam" id="PF00534"/>
    </source>
</evidence>
<sequence length="368" mass="41100">MVIAINARFLTKPAQNATNTFLLQVLQQVMAVNTQHRFLFISDQPLAIPVRLPANAVTVIAGPVCKNRITHLWWQRFTLPRLLKKHKAGVYFSQAETAGLYTPVPQYLLVTDINALAAPEHHPGTGSRIVKQLSLLLQKGAKFITLSENEKKIFLEQDKLSAAKVTVIKPFVSEQFTPLPYDQKKQVKETYTGGCEYFFFSGSLDARNNLLGLLKAFSKFKKRQQSNWKLVIAADSEDKAFMSRLQTYKHKDDVVLLTNIPEPVLAGLTAAAYAFTGPVHYEGISIHPLQAMQCKVPVISSIGCNLYTLAPDAALYADPDNIDDIAQQMMLLYKDENLCRKLSEKAGLFAGSYNNPLAAEQLWQTITE</sequence>
<organism evidence="3 4">
    <name type="scientific">Terrimonas rubra</name>
    <dbReference type="NCBI Taxonomy" id="1035890"/>
    <lineage>
        <taxon>Bacteria</taxon>
        <taxon>Pseudomonadati</taxon>
        <taxon>Bacteroidota</taxon>
        <taxon>Chitinophagia</taxon>
        <taxon>Chitinophagales</taxon>
        <taxon>Chitinophagaceae</taxon>
        <taxon>Terrimonas</taxon>
    </lineage>
</organism>
<accession>A0ABW6A1E4</accession>
<keyword evidence="1" id="KW-0808">Transferase</keyword>
<dbReference type="Gene3D" id="3.40.50.2000">
    <property type="entry name" value="Glycogen Phosphorylase B"/>
    <property type="match status" value="1"/>
</dbReference>
<dbReference type="SUPFAM" id="SSF53756">
    <property type="entry name" value="UDP-Glycosyltransferase/glycogen phosphorylase"/>
    <property type="match status" value="1"/>
</dbReference>
<dbReference type="Pfam" id="PF00534">
    <property type="entry name" value="Glycos_transf_1"/>
    <property type="match status" value="1"/>
</dbReference>
<dbReference type="EMBL" id="JBHUOZ010000001">
    <property type="protein sequence ID" value="MFD2919099.1"/>
    <property type="molecule type" value="Genomic_DNA"/>
</dbReference>
<evidence type="ECO:0000313" key="4">
    <source>
        <dbReference type="Proteomes" id="UP001597511"/>
    </source>
</evidence>
<dbReference type="PANTHER" id="PTHR46401">
    <property type="entry name" value="GLYCOSYLTRANSFERASE WBBK-RELATED"/>
    <property type="match status" value="1"/>
</dbReference>
<evidence type="ECO:0000313" key="3">
    <source>
        <dbReference type="EMBL" id="MFD2919099.1"/>
    </source>
</evidence>
<dbReference type="Proteomes" id="UP001597511">
    <property type="component" value="Unassembled WGS sequence"/>
</dbReference>
<reference evidence="4" key="1">
    <citation type="journal article" date="2019" name="Int. J. Syst. Evol. Microbiol.">
        <title>The Global Catalogue of Microorganisms (GCM) 10K type strain sequencing project: providing services to taxonomists for standard genome sequencing and annotation.</title>
        <authorList>
            <consortium name="The Broad Institute Genomics Platform"/>
            <consortium name="The Broad Institute Genome Sequencing Center for Infectious Disease"/>
            <person name="Wu L."/>
            <person name="Ma J."/>
        </authorList>
    </citation>
    <scope>NUCLEOTIDE SEQUENCE [LARGE SCALE GENOMIC DNA]</scope>
    <source>
        <strain evidence="4">KCTC 23299</strain>
    </source>
</reference>
<feature type="domain" description="Glycosyl transferase family 1" evidence="2">
    <location>
        <begin position="194"/>
        <end position="346"/>
    </location>
</feature>
<evidence type="ECO:0000256" key="1">
    <source>
        <dbReference type="ARBA" id="ARBA00022679"/>
    </source>
</evidence>
<dbReference type="CDD" id="cd03809">
    <property type="entry name" value="GT4_MtfB-like"/>
    <property type="match status" value="1"/>
</dbReference>
<dbReference type="PANTHER" id="PTHR46401:SF2">
    <property type="entry name" value="GLYCOSYLTRANSFERASE WBBK-RELATED"/>
    <property type="match status" value="1"/>
</dbReference>
<protein>
    <submittedName>
        <fullName evidence="3">Glycosyltransferase family 4 protein</fullName>
    </submittedName>
</protein>
<dbReference type="InterPro" id="IPR001296">
    <property type="entry name" value="Glyco_trans_1"/>
</dbReference>
<name>A0ABW6A1E4_9BACT</name>
<comment type="caution">
    <text evidence="3">The sequence shown here is derived from an EMBL/GenBank/DDBJ whole genome shotgun (WGS) entry which is preliminary data.</text>
</comment>